<reference evidence="2" key="1">
    <citation type="submission" date="2016-10" db="EMBL/GenBank/DDBJ databases">
        <authorList>
            <person name="Varghese N."/>
        </authorList>
    </citation>
    <scope>NUCLEOTIDE SEQUENCE [LARGE SCALE GENOMIC DNA]</scope>
    <source>
        <strain evidence="2">92MFCol6.1</strain>
    </source>
</reference>
<accession>A0A1W1GU64</accession>
<dbReference type="Proteomes" id="UP000191133">
    <property type="component" value="Unassembled WGS sequence"/>
</dbReference>
<protein>
    <submittedName>
        <fullName evidence="1">Uncharacterized protein</fullName>
    </submittedName>
</protein>
<gene>
    <name evidence="1" type="ORF">SAMN04488690_0578</name>
</gene>
<name>A0A1W1GU64_9GAMM</name>
<evidence type="ECO:0000313" key="2">
    <source>
        <dbReference type="Proteomes" id="UP000191133"/>
    </source>
</evidence>
<dbReference type="AlphaFoldDB" id="A0A1W1GU64"/>
<organism evidence="1 2">
    <name type="scientific">Stenotrophomonas indicatrix</name>
    <dbReference type="NCBI Taxonomy" id="2045451"/>
    <lineage>
        <taxon>Bacteria</taxon>
        <taxon>Pseudomonadati</taxon>
        <taxon>Pseudomonadota</taxon>
        <taxon>Gammaproteobacteria</taxon>
        <taxon>Lysobacterales</taxon>
        <taxon>Lysobacteraceae</taxon>
        <taxon>Stenotrophomonas</taxon>
    </lineage>
</organism>
<dbReference type="EMBL" id="FWEU01000001">
    <property type="protein sequence ID" value="SLM22903.1"/>
    <property type="molecule type" value="Genomic_DNA"/>
</dbReference>
<sequence>MARARVRRGSMSYASGPLSAAAQVDHLVTSEKKRLGWLSGGLKCALSGLFTAGGRARKCLAEVCARVRGRRRSPRALAWVCRVHPGNGRCWAFRHGLGIISSNAWHRCKAFLTRRPFGPTWSDYCGSAGRPFPILLRLRAGGAGPLTWFDLPHILEDGDARVLIRSWLGIGRKGGCRHVLGCNVVCTHYGFDVENWDAVTSQAIP</sequence>
<evidence type="ECO:0000313" key="1">
    <source>
        <dbReference type="EMBL" id="SLM22903.1"/>
    </source>
</evidence>
<proteinExistence type="predicted"/>